<evidence type="ECO:0000313" key="3">
    <source>
        <dbReference type="Proteomes" id="UP000094389"/>
    </source>
</evidence>
<dbReference type="RefSeq" id="XP_020070063.1">
    <property type="nucleotide sequence ID" value="XM_020216477.1"/>
</dbReference>
<reference evidence="2 3" key="1">
    <citation type="journal article" date="2016" name="Proc. Natl. Acad. Sci. U.S.A.">
        <title>Comparative genomics of biotechnologically important yeasts.</title>
        <authorList>
            <person name="Riley R."/>
            <person name="Haridas S."/>
            <person name="Wolfe K.H."/>
            <person name="Lopes M.R."/>
            <person name="Hittinger C.T."/>
            <person name="Goeker M."/>
            <person name="Salamov A.A."/>
            <person name="Wisecaver J.H."/>
            <person name="Long T.M."/>
            <person name="Calvey C.H."/>
            <person name="Aerts A.L."/>
            <person name="Barry K.W."/>
            <person name="Choi C."/>
            <person name="Clum A."/>
            <person name="Coughlan A.Y."/>
            <person name="Deshpande S."/>
            <person name="Douglass A.P."/>
            <person name="Hanson S.J."/>
            <person name="Klenk H.-P."/>
            <person name="LaButti K.M."/>
            <person name="Lapidus A."/>
            <person name="Lindquist E.A."/>
            <person name="Lipzen A.M."/>
            <person name="Meier-Kolthoff J.P."/>
            <person name="Ohm R.A."/>
            <person name="Otillar R.P."/>
            <person name="Pangilinan J.L."/>
            <person name="Peng Y."/>
            <person name="Rokas A."/>
            <person name="Rosa C.A."/>
            <person name="Scheuner C."/>
            <person name="Sibirny A.A."/>
            <person name="Slot J.C."/>
            <person name="Stielow J.B."/>
            <person name="Sun H."/>
            <person name="Kurtzman C.P."/>
            <person name="Blackwell M."/>
            <person name="Grigoriev I.V."/>
            <person name="Jeffries T.W."/>
        </authorList>
    </citation>
    <scope>NUCLEOTIDE SEQUENCE [LARGE SCALE GENOMIC DNA]</scope>
    <source>
        <strain evidence="3">ATCC 18201 / CBS 1600 / BCRC 20928 / JCM 3617 / NBRC 0987 / NRRL Y-1542</strain>
    </source>
</reference>
<dbReference type="AlphaFoldDB" id="A0A1E4S0J9"/>
<feature type="region of interest" description="Disordered" evidence="1">
    <location>
        <begin position="90"/>
        <end position="160"/>
    </location>
</feature>
<feature type="compositionally biased region" description="Polar residues" evidence="1">
    <location>
        <begin position="1"/>
        <end position="12"/>
    </location>
</feature>
<gene>
    <name evidence="2" type="ORF">CYBJADRAFT_173539</name>
</gene>
<organism evidence="2 3">
    <name type="scientific">Cyberlindnera jadinii (strain ATCC 18201 / CBS 1600 / BCRC 20928 / JCM 3617 / NBRC 0987 / NRRL Y-1542)</name>
    <name type="common">Torula yeast</name>
    <name type="synonym">Candida utilis</name>
    <dbReference type="NCBI Taxonomy" id="983966"/>
    <lineage>
        <taxon>Eukaryota</taxon>
        <taxon>Fungi</taxon>
        <taxon>Dikarya</taxon>
        <taxon>Ascomycota</taxon>
        <taxon>Saccharomycotina</taxon>
        <taxon>Saccharomycetes</taxon>
        <taxon>Phaffomycetales</taxon>
        <taxon>Phaffomycetaceae</taxon>
        <taxon>Cyberlindnera</taxon>
    </lineage>
</organism>
<feature type="region of interest" description="Disordered" evidence="1">
    <location>
        <begin position="1"/>
        <end position="76"/>
    </location>
</feature>
<dbReference type="OrthoDB" id="10550576at2759"/>
<feature type="compositionally biased region" description="Polar residues" evidence="1">
    <location>
        <begin position="66"/>
        <end position="76"/>
    </location>
</feature>
<accession>A0A1E4S0J9</accession>
<evidence type="ECO:0000313" key="2">
    <source>
        <dbReference type="EMBL" id="ODV73024.1"/>
    </source>
</evidence>
<proteinExistence type="predicted"/>
<dbReference type="OMA" id="MNESEMD"/>
<sequence length="245" mass="27619">MNPLQEVSNNKMLQIPKLDFRERSPPKTLGSPTRLLHSASRVSPFKGSKAHMTDKEIFATSPKRLGSSSVKRNQVTLSEMRTTLAPSVSMRKQFEQTPSRMISGRRNGIHSEQPASRIQRPTMSSLKRMVNPSSVPLSGNANLSKENLATPKEEDESVDSTDMRTLINTKRNAESARSVLKYLKSEEQSPKRKKQRLVNFDSKIHLVDEAPDSTISSQNQTIELLQKILENQKLILERLSALENK</sequence>
<protein>
    <submittedName>
        <fullName evidence="2">Uncharacterized protein</fullName>
    </submittedName>
</protein>
<feature type="compositionally biased region" description="Polar residues" evidence="1">
    <location>
        <begin position="113"/>
        <end position="147"/>
    </location>
</feature>
<name>A0A1E4S0J9_CYBJN</name>
<keyword evidence="3" id="KW-1185">Reference proteome</keyword>
<dbReference type="EMBL" id="KV453932">
    <property type="protein sequence ID" value="ODV73024.1"/>
    <property type="molecule type" value="Genomic_DNA"/>
</dbReference>
<dbReference type="GeneID" id="30990873"/>
<dbReference type="Proteomes" id="UP000094389">
    <property type="component" value="Unassembled WGS sequence"/>
</dbReference>
<evidence type="ECO:0000256" key="1">
    <source>
        <dbReference type="SAM" id="MobiDB-lite"/>
    </source>
</evidence>